<dbReference type="Proteomes" id="UP000179179">
    <property type="component" value="Unassembled WGS sequence"/>
</dbReference>
<sequence length="85" mass="9470">MKAADIVARMLRLLGASGVDTPCAIPGDKQQQNDSGYKADNVTRLAPTRIHDMLHGDVTLEMFDWALWDHEMQELHGLVPETGRI</sequence>
<proteinExistence type="predicted"/>
<dbReference type="GeneID" id="34447359"/>
<accession>A0A1F8A638</accession>
<comment type="caution">
    <text evidence="1">The sequence shown here is derived from an EMBL/GenBank/DDBJ whole genome shotgun (WGS) entry which is preliminary data.</text>
</comment>
<protein>
    <submittedName>
        <fullName evidence="1">Uncharacterized protein</fullName>
    </submittedName>
</protein>
<keyword evidence="2" id="KW-1185">Reference proteome</keyword>
<organism evidence="1 2">
    <name type="scientific">Aspergillus bombycis</name>
    <dbReference type="NCBI Taxonomy" id="109264"/>
    <lineage>
        <taxon>Eukaryota</taxon>
        <taxon>Fungi</taxon>
        <taxon>Dikarya</taxon>
        <taxon>Ascomycota</taxon>
        <taxon>Pezizomycotina</taxon>
        <taxon>Eurotiomycetes</taxon>
        <taxon>Eurotiomycetidae</taxon>
        <taxon>Eurotiales</taxon>
        <taxon>Aspergillaceae</taxon>
        <taxon>Aspergillus</taxon>
    </lineage>
</organism>
<dbReference type="AlphaFoldDB" id="A0A1F8A638"/>
<gene>
    <name evidence="1" type="ORF">ABOM_003969</name>
</gene>
<evidence type="ECO:0000313" key="1">
    <source>
        <dbReference type="EMBL" id="OGM47164.1"/>
    </source>
</evidence>
<dbReference type="RefSeq" id="XP_022390881.1">
    <property type="nucleotide sequence ID" value="XM_022531099.1"/>
</dbReference>
<evidence type="ECO:0000313" key="2">
    <source>
        <dbReference type="Proteomes" id="UP000179179"/>
    </source>
</evidence>
<dbReference type="EMBL" id="LYCR01000025">
    <property type="protein sequence ID" value="OGM47164.1"/>
    <property type="molecule type" value="Genomic_DNA"/>
</dbReference>
<name>A0A1F8A638_9EURO</name>
<reference evidence="1 2" key="1">
    <citation type="journal article" date="2016" name="Genome Biol. Evol.">
        <title>Draft genome sequence of an aflatoxigenic Aspergillus species, A. bombycis.</title>
        <authorList>
            <person name="Moore G.G."/>
            <person name="Mack B.M."/>
            <person name="Beltz S.B."/>
            <person name="Gilbert M.K."/>
        </authorList>
    </citation>
    <scope>NUCLEOTIDE SEQUENCE [LARGE SCALE GENOMIC DNA]</scope>
    <source>
        <strain evidence="2">NRRL 26010</strain>
    </source>
</reference>